<accession>A0A6C0DAX3</accession>
<reference evidence="3" key="1">
    <citation type="journal article" date="2020" name="Nature">
        <title>Giant virus diversity and host interactions through global metagenomics.</title>
        <authorList>
            <person name="Schulz F."/>
            <person name="Roux S."/>
            <person name="Paez-Espino D."/>
            <person name="Jungbluth S."/>
            <person name="Walsh D.A."/>
            <person name="Denef V.J."/>
            <person name="McMahon K.D."/>
            <person name="Konstantinidis K.T."/>
            <person name="Eloe-Fadrosh E.A."/>
            <person name="Kyrpides N.C."/>
            <person name="Woyke T."/>
        </authorList>
    </citation>
    <scope>NUCLEOTIDE SEQUENCE</scope>
    <source>
        <strain evidence="3">GVMAG-M-3300023174-132</strain>
    </source>
</reference>
<dbReference type="SMART" id="SM00959">
    <property type="entry name" value="Rho_N"/>
    <property type="match status" value="1"/>
</dbReference>
<keyword evidence="1" id="KW-0472">Membrane</keyword>
<dbReference type="Pfam" id="PF07498">
    <property type="entry name" value="Rho_N"/>
    <property type="match status" value="1"/>
</dbReference>
<evidence type="ECO:0000256" key="1">
    <source>
        <dbReference type="SAM" id="Phobius"/>
    </source>
</evidence>
<feature type="domain" description="Rho termination factor-like N-terminal" evidence="2">
    <location>
        <begin position="189"/>
        <end position="230"/>
    </location>
</feature>
<name>A0A6C0DAX3_9ZZZZ</name>
<dbReference type="InterPro" id="IPR011112">
    <property type="entry name" value="Rho-like_N"/>
</dbReference>
<proteinExistence type="predicted"/>
<evidence type="ECO:0000313" key="3">
    <source>
        <dbReference type="EMBL" id="QHT13563.1"/>
    </source>
</evidence>
<dbReference type="GO" id="GO:0006353">
    <property type="term" value="P:DNA-templated transcription termination"/>
    <property type="evidence" value="ECO:0007669"/>
    <property type="project" value="InterPro"/>
</dbReference>
<evidence type="ECO:0000259" key="2">
    <source>
        <dbReference type="SMART" id="SM00959"/>
    </source>
</evidence>
<dbReference type="EMBL" id="MN739575">
    <property type="protein sequence ID" value="QHT13563.1"/>
    <property type="molecule type" value="Genomic_DNA"/>
</dbReference>
<keyword evidence="1" id="KW-1133">Transmembrane helix</keyword>
<organism evidence="3">
    <name type="scientific">viral metagenome</name>
    <dbReference type="NCBI Taxonomy" id="1070528"/>
    <lineage>
        <taxon>unclassified sequences</taxon>
        <taxon>metagenomes</taxon>
        <taxon>organismal metagenomes</taxon>
    </lineage>
</organism>
<dbReference type="AlphaFoldDB" id="A0A6C0DAX3"/>
<keyword evidence="1" id="KW-0812">Transmembrane</keyword>
<sequence length="281" mass="28641">MGPLSMESIFLILSGVILATGVLYWFWSHIQMTQKKVQLLENAVFELRGLVGAGVGSAANSNGPASASSASTASPLPVGGAVYSDLSDDDWESDVPAKGLADTNVAATAAAAAATAAASVSDDLQPGGTLNIPPEAMQFADESPSDRFRALFSQKEESSSAPVAVSSAPVASVPVASVPAQSNIRSADSLENMPVRDLRRLAEQRGVTGAADMKKKEILAALRAQIVQPASDAFGAAGSSDSAAGLSELSGHDVGMAETENGTASVIVEKTLDLDTIEPLA</sequence>
<protein>
    <recommendedName>
        <fullName evidence="2">Rho termination factor-like N-terminal domain-containing protein</fullName>
    </recommendedName>
</protein>
<feature type="transmembrane region" description="Helical" evidence="1">
    <location>
        <begin position="6"/>
        <end position="27"/>
    </location>
</feature>